<dbReference type="EMBL" id="LRPX01000027">
    <property type="protein sequence ID" value="KXA15498.1"/>
    <property type="molecule type" value="Genomic_DNA"/>
</dbReference>
<evidence type="ECO:0000259" key="1">
    <source>
        <dbReference type="Pfam" id="PF09820"/>
    </source>
</evidence>
<accession>A0A133NGS6</accession>
<proteinExistence type="predicted"/>
<protein>
    <recommendedName>
        <fullName evidence="1">AAA-ATPase-like domain-containing protein</fullName>
    </recommendedName>
</protein>
<organism evidence="2 3">
    <name type="scientific">Fusobacterium equinum</name>
    <dbReference type="NCBI Taxonomy" id="134605"/>
    <lineage>
        <taxon>Bacteria</taxon>
        <taxon>Fusobacteriati</taxon>
        <taxon>Fusobacteriota</taxon>
        <taxon>Fusobacteriia</taxon>
        <taxon>Fusobacteriales</taxon>
        <taxon>Fusobacteriaceae</taxon>
        <taxon>Fusobacterium</taxon>
    </lineage>
</organism>
<dbReference type="PANTHER" id="PTHR34825:SF1">
    <property type="entry name" value="AAA-ATPASE-LIKE DOMAIN-CONTAINING PROTEIN"/>
    <property type="match status" value="1"/>
</dbReference>
<evidence type="ECO:0000313" key="2">
    <source>
        <dbReference type="EMBL" id="KXA15498.1"/>
    </source>
</evidence>
<comment type="caution">
    <text evidence="2">The sequence shown here is derived from an EMBL/GenBank/DDBJ whole genome shotgun (WGS) entry which is preliminary data.</text>
</comment>
<dbReference type="PATRIC" id="fig|134605.3.peg.698"/>
<feature type="domain" description="AAA-ATPase-like" evidence="1">
    <location>
        <begin position="6"/>
        <end position="228"/>
    </location>
</feature>
<dbReference type="PANTHER" id="PTHR34825">
    <property type="entry name" value="CONSERVED PROTEIN, WITH A WEAK D-GALACTARATE DEHYDRATASE/ALTRONATE HYDROLASE DOMAIN"/>
    <property type="match status" value="1"/>
</dbReference>
<dbReference type="SUPFAM" id="SSF52540">
    <property type="entry name" value="P-loop containing nucleoside triphosphate hydrolases"/>
    <property type="match status" value="1"/>
</dbReference>
<dbReference type="InterPro" id="IPR018631">
    <property type="entry name" value="AAA-ATPase-like_dom"/>
</dbReference>
<dbReference type="STRING" id="134605.HMPREF3206_00695"/>
<dbReference type="Proteomes" id="UP000070617">
    <property type="component" value="Unassembled WGS sequence"/>
</dbReference>
<dbReference type="RefSeq" id="WP_060793556.1">
    <property type="nucleotide sequence ID" value="NZ_KQ956522.1"/>
</dbReference>
<dbReference type="InterPro" id="IPR012547">
    <property type="entry name" value="PDDEXK_9"/>
</dbReference>
<dbReference type="Pfam" id="PF09820">
    <property type="entry name" value="AAA-ATPase_like"/>
    <property type="match status" value="1"/>
</dbReference>
<name>A0A133NGS6_9FUSO</name>
<dbReference type="Pfam" id="PF08011">
    <property type="entry name" value="PDDEXK_9"/>
    <property type="match status" value="1"/>
</dbReference>
<reference evidence="3" key="1">
    <citation type="submission" date="2016-01" db="EMBL/GenBank/DDBJ databases">
        <authorList>
            <person name="Mitreva M."/>
            <person name="Pepin K.H."/>
            <person name="Mihindukulasuriya K.A."/>
            <person name="Fulton R."/>
            <person name="Fronick C."/>
            <person name="O'Laughlin M."/>
            <person name="Miner T."/>
            <person name="Herter B."/>
            <person name="Rosa B.A."/>
            <person name="Cordes M."/>
            <person name="Tomlinson C."/>
            <person name="Wollam A."/>
            <person name="Palsikar V.B."/>
            <person name="Mardis E.R."/>
            <person name="Wilson R.K."/>
        </authorList>
    </citation>
    <scope>NUCLEOTIDE SEQUENCE [LARGE SCALE GENOMIC DNA]</scope>
    <source>
        <strain evidence="3">CMW8396</strain>
    </source>
</reference>
<dbReference type="AlphaFoldDB" id="A0A133NGS6"/>
<sequence length="549" mass="64697">MKKVLPIGITDFQELIQGNYYFIDKTKLIEDMLTFGAKVTLFTRPRRFGKTLNMSMLRYFWDIQNAEENKKLFQGLYIENSFCFAEQGKYPVIYLSLKDMKSTSWEDCLESMKLFIQNLFYQYRYILPKLDFFAKARFSKYVNGDSNLAELSFSLKFLTELLSEYYQVKVMLLIDEYDTPIVSAYENGYYEDAIAFFRNFYSAALKDNVNLQLGVMTGILRVAKEGIFSGLNNLAVYSVLDEKYSSYFGLTEKEVKDILDYYKLEHDIQKVKEWYDGYLFGNTEIYNPWSIISYVANQKIEAYWIGTSSNALINQMLEKARQEQSDIFETLEILFQGKSILQKIQKGSDFHDLIHVEEVWQLFLYSGYLTVEQELEQGFYQLKIPNKEVYSFFQESFIQKFLGNITNFSTLVTALVQKEWKKFEEILQMIVMNSFSYFDITMEDEKVYHVFMIGLLSVLQEQYYIHSNRESGYGRYDISIEPKDKTKSGFILEFKTAKSKEELEKRAREAFLQIEEKQYDVEMKERGIVDIVKLGIAFCGKTLKVEVQE</sequence>
<dbReference type="InterPro" id="IPR027417">
    <property type="entry name" value="P-loop_NTPase"/>
</dbReference>
<gene>
    <name evidence="2" type="ORF">HMPREF3206_00695</name>
</gene>
<dbReference type="Gene3D" id="3.40.50.300">
    <property type="entry name" value="P-loop containing nucleotide triphosphate hydrolases"/>
    <property type="match status" value="1"/>
</dbReference>
<keyword evidence="3" id="KW-1185">Reference proteome</keyword>
<evidence type="ECO:0000313" key="3">
    <source>
        <dbReference type="Proteomes" id="UP000070617"/>
    </source>
</evidence>